<reference evidence="2" key="1">
    <citation type="journal article" date="2022" name="bioRxiv">
        <title>Sequencing and chromosome-scale assembly of the giantPleurodeles waltlgenome.</title>
        <authorList>
            <person name="Brown T."/>
            <person name="Elewa A."/>
            <person name="Iarovenko S."/>
            <person name="Subramanian E."/>
            <person name="Araus A.J."/>
            <person name="Petzold A."/>
            <person name="Susuki M."/>
            <person name="Suzuki K.-i.T."/>
            <person name="Hayashi T."/>
            <person name="Toyoda A."/>
            <person name="Oliveira C."/>
            <person name="Osipova E."/>
            <person name="Leigh N.D."/>
            <person name="Simon A."/>
            <person name="Yun M.H."/>
        </authorList>
    </citation>
    <scope>NUCLEOTIDE SEQUENCE</scope>
    <source>
        <strain evidence="2">20211129_DDA</strain>
        <tissue evidence="2">Liver</tissue>
    </source>
</reference>
<accession>A0AAV7TRT8</accession>
<organism evidence="2 3">
    <name type="scientific">Pleurodeles waltl</name>
    <name type="common">Iberian ribbed newt</name>
    <dbReference type="NCBI Taxonomy" id="8319"/>
    <lineage>
        <taxon>Eukaryota</taxon>
        <taxon>Metazoa</taxon>
        <taxon>Chordata</taxon>
        <taxon>Craniata</taxon>
        <taxon>Vertebrata</taxon>
        <taxon>Euteleostomi</taxon>
        <taxon>Amphibia</taxon>
        <taxon>Batrachia</taxon>
        <taxon>Caudata</taxon>
        <taxon>Salamandroidea</taxon>
        <taxon>Salamandridae</taxon>
        <taxon>Pleurodelinae</taxon>
        <taxon>Pleurodeles</taxon>
    </lineage>
</organism>
<dbReference type="AlphaFoldDB" id="A0AAV7TRT8"/>
<name>A0AAV7TRT8_PLEWA</name>
<proteinExistence type="predicted"/>
<keyword evidence="3" id="KW-1185">Reference proteome</keyword>
<evidence type="ECO:0000256" key="1">
    <source>
        <dbReference type="SAM" id="MobiDB-lite"/>
    </source>
</evidence>
<feature type="compositionally biased region" description="Basic and acidic residues" evidence="1">
    <location>
        <begin position="60"/>
        <end position="70"/>
    </location>
</feature>
<dbReference type="Proteomes" id="UP001066276">
    <property type="component" value="Chromosome 3_2"/>
</dbReference>
<feature type="region of interest" description="Disordered" evidence="1">
    <location>
        <begin position="33"/>
        <end position="70"/>
    </location>
</feature>
<dbReference type="EMBL" id="JANPWB010000006">
    <property type="protein sequence ID" value="KAJ1179404.1"/>
    <property type="molecule type" value="Genomic_DNA"/>
</dbReference>
<evidence type="ECO:0000313" key="2">
    <source>
        <dbReference type="EMBL" id="KAJ1179404.1"/>
    </source>
</evidence>
<sequence length="70" mass="7577">MRATSEERLSLCSCAEGAERGRRVRLKLRRRSGVSTAIGSAAVPGALSNDAKSTGRRCRSASEAKRQERN</sequence>
<protein>
    <submittedName>
        <fullName evidence="2">Uncharacterized protein</fullName>
    </submittedName>
</protein>
<comment type="caution">
    <text evidence="2">The sequence shown here is derived from an EMBL/GenBank/DDBJ whole genome shotgun (WGS) entry which is preliminary data.</text>
</comment>
<gene>
    <name evidence="2" type="ORF">NDU88_004638</name>
</gene>
<evidence type="ECO:0000313" key="3">
    <source>
        <dbReference type="Proteomes" id="UP001066276"/>
    </source>
</evidence>